<evidence type="ECO:0008006" key="3">
    <source>
        <dbReference type="Google" id="ProtNLM"/>
    </source>
</evidence>
<evidence type="ECO:0000313" key="1">
    <source>
        <dbReference type="EMBL" id="MFI1715113.1"/>
    </source>
</evidence>
<organism evidence="1 2">
    <name type="scientific">Streptomyces litmocidini</name>
    <dbReference type="NCBI Taxonomy" id="67318"/>
    <lineage>
        <taxon>Bacteria</taxon>
        <taxon>Bacillati</taxon>
        <taxon>Actinomycetota</taxon>
        <taxon>Actinomycetes</taxon>
        <taxon>Kitasatosporales</taxon>
        <taxon>Streptomycetaceae</taxon>
        <taxon>Streptomyces</taxon>
    </lineage>
</organism>
<accession>A0ABW7U647</accession>
<comment type="caution">
    <text evidence="1">The sequence shown here is derived from an EMBL/GenBank/DDBJ whole genome shotgun (WGS) entry which is preliminary data.</text>
</comment>
<dbReference type="Proteomes" id="UP001611339">
    <property type="component" value="Unassembled WGS sequence"/>
</dbReference>
<proteinExistence type="predicted"/>
<gene>
    <name evidence="1" type="ORF">ACH407_16290</name>
</gene>
<dbReference type="PROSITE" id="PS51257">
    <property type="entry name" value="PROKAR_LIPOPROTEIN"/>
    <property type="match status" value="1"/>
</dbReference>
<protein>
    <recommendedName>
        <fullName evidence="3">Lipoprotein</fullName>
    </recommendedName>
</protein>
<reference evidence="1 2" key="1">
    <citation type="submission" date="2024-10" db="EMBL/GenBank/DDBJ databases">
        <title>The Natural Products Discovery Center: Release of the First 8490 Sequenced Strains for Exploring Actinobacteria Biosynthetic Diversity.</title>
        <authorList>
            <person name="Kalkreuter E."/>
            <person name="Kautsar S.A."/>
            <person name="Yang D."/>
            <person name="Bader C.D."/>
            <person name="Teijaro C.N."/>
            <person name="Fluegel L."/>
            <person name="Davis C.M."/>
            <person name="Simpson J.R."/>
            <person name="Lauterbach L."/>
            <person name="Steele A.D."/>
            <person name="Gui C."/>
            <person name="Meng S."/>
            <person name="Li G."/>
            <person name="Viehrig K."/>
            <person name="Ye F."/>
            <person name="Su P."/>
            <person name="Kiefer A.F."/>
            <person name="Nichols A."/>
            <person name="Cepeda A.J."/>
            <person name="Yan W."/>
            <person name="Fan B."/>
            <person name="Jiang Y."/>
            <person name="Adhikari A."/>
            <person name="Zheng C.-J."/>
            <person name="Schuster L."/>
            <person name="Cowan T.M."/>
            <person name="Smanski M.J."/>
            <person name="Chevrette M.G."/>
            <person name="De Carvalho L.P.S."/>
            <person name="Shen B."/>
        </authorList>
    </citation>
    <scope>NUCLEOTIDE SEQUENCE [LARGE SCALE GENOMIC DNA]</scope>
    <source>
        <strain evidence="1 2">NPDC020602</strain>
    </source>
</reference>
<keyword evidence="2" id="KW-1185">Reference proteome</keyword>
<sequence>MGDRIHEETIITAIRKTLIATAVVGAVLAGSAACGTVEQLSAGQKLDKAFEELGKEKSISFELDLDVDAETLKRMDAASDPEPGEEIPDEAAELISGLKVSVTVESKKPIADSEGKDFVGTAVKVSSPDGDLVEYRAVGDRTYVRSDVKALSKTMGAPLPGADQLPPGAEGLKKALEGKWVVFDTKEMEKAGREMGQEPGAAPSPAPTLDAKTQKKLTEALREVIAREVEFKTAGDEDGTEHITATAPFRTLVGELLGEIRPLVKGLPPGVDLPSDKDLKDVPDAKVTADFTLENGELAEVRVDLAKLAENAEVKKFGLVLKTGGGVKPEAPAGATELDLEEIMGGFAGAMMPEEGFGEGDFDEPPVDDAA</sequence>
<name>A0ABW7U647_9ACTN</name>
<dbReference type="RefSeq" id="WP_398709775.1">
    <property type="nucleotide sequence ID" value="NZ_JBIRUI010000006.1"/>
</dbReference>
<evidence type="ECO:0000313" key="2">
    <source>
        <dbReference type="Proteomes" id="UP001611339"/>
    </source>
</evidence>
<dbReference type="EMBL" id="JBIRUI010000006">
    <property type="protein sequence ID" value="MFI1715113.1"/>
    <property type="molecule type" value="Genomic_DNA"/>
</dbReference>